<protein>
    <recommendedName>
        <fullName evidence="4">Secreted protein</fullName>
    </recommendedName>
</protein>
<evidence type="ECO:0000313" key="3">
    <source>
        <dbReference type="Proteomes" id="UP001172778"/>
    </source>
</evidence>
<proteinExistence type="predicted"/>
<reference evidence="2" key="1">
    <citation type="submission" date="2023-03" db="EMBL/GenBank/DDBJ databases">
        <title>Chitinimonas shenzhenensis gen. nov., sp. nov., a novel member of family Burkholderiaceae isolated from activated sludge collected in Shen Zhen, China.</title>
        <authorList>
            <person name="Wang X."/>
        </authorList>
    </citation>
    <scope>NUCLEOTIDE SEQUENCE</scope>
    <source>
        <strain evidence="2">DQS-5</strain>
    </source>
</reference>
<accession>A0ABT7DTW0</accession>
<keyword evidence="3" id="KW-1185">Reference proteome</keyword>
<gene>
    <name evidence="2" type="ORF">PZA18_05430</name>
</gene>
<name>A0ABT7DTW0_9NEIS</name>
<comment type="caution">
    <text evidence="2">The sequence shown here is derived from an EMBL/GenBank/DDBJ whole genome shotgun (WGS) entry which is preliminary data.</text>
</comment>
<keyword evidence="1" id="KW-0175">Coiled coil</keyword>
<evidence type="ECO:0000256" key="1">
    <source>
        <dbReference type="SAM" id="Coils"/>
    </source>
</evidence>
<dbReference type="RefSeq" id="WP_284099787.1">
    <property type="nucleotide sequence ID" value="NZ_JARRAF010000005.1"/>
</dbReference>
<evidence type="ECO:0000313" key="2">
    <source>
        <dbReference type="EMBL" id="MDK2123487.1"/>
    </source>
</evidence>
<dbReference type="Gene3D" id="1.20.5.190">
    <property type="match status" value="1"/>
</dbReference>
<feature type="coiled-coil region" evidence="1">
    <location>
        <begin position="50"/>
        <end position="84"/>
    </location>
</feature>
<dbReference type="Proteomes" id="UP001172778">
    <property type="component" value="Unassembled WGS sequence"/>
</dbReference>
<sequence>MTTSVSGNTGTAAVNANSFESLNLEAEIMATQIIRSNLIDASLTDQLSDVKNRNSQIAAKNNEINALRAKGPQLEAKIAQMQELQAILEKGKPGNDNSWHGISYGMGDDGPKSYSMYEDLKKLGCTDPGTAGVRNVDGNHTLDAKGSTFNTWIAELKTKIQEAKTEIDTSKSQIDTLKSDVDSLNSTQQLAMVRMQSLMNKRNESFDLLSTCLKKFSDANSSLIQKF</sequence>
<feature type="coiled-coil region" evidence="1">
    <location>
        <begin position="153"/>
        <end position="180"/>
    </location>
</feature>
<evidence type="ECO:0008006" key="4">
    <source>
        <dbReference type="Google" id="ProtNLM"/>
    </source>
</evidence>
<organism evidence="2 3">
    <name type="scientific">Parachitinimonas caeni</name>
    <dbReference type="NCBI Taxonomy" id="3031301"/>
    <lineage>
        <taxon>Bacteria</taxon>
        <taxon>Pseudomonadati</taxon>
        <taxon>Pseudomonadota</taxon>
        <taxon>Betaproteobacteria</taxon>
        <taxon>Neisseriales</taxon>
        <taxon>Chitinibacteraceae</taxon>
        <taxon>Parachitinimonas</taxon>
    </lineage>
</organism>
<dbReference type="EMBL" id="JARRAF010000005">
    <property type="protein sequence ID" value="MDK2123487.1"/>
    <property type="molecule type" value="Genomic_DNA"/>
</dbReference>